<feature type="domain" description="N-acetyltransferase" evidence="1">
    <location>
        <begin position="186"/>
        <end position="349"/>
    </location>
</feature>
<evidence type="ECO:0000313" key="2">
    <source>
        <dbReference type="EMBL" id="ROT43226.1"/>
    </source>
</evidence>
<gene>
    <name evidence="2" type="ORF">SODALDRAFT_34033</name>
</gene>
<dbReference type="Proteomes" id="UP000272025">
    <property type="component" value="Unassembled WGS sequence"/>
</dbReference>
<dbReference type="AlphaFoldDB" id="A0A3N2Q923"/>
<sequence length="514" mass="57198">MATAVLLWDRQESIPLQRLLSPDDLIILLTPVVVPSAHQPAESRDPFEPLGRAIALHHPLVRHVPYTKRGGITGTHAAFIKRGKVIVFVISGPPGDNEPSQADYAEIAASVGGDRPQVILACCDVRAYDLGRLYRFATIIQIAGFTPPELEKAAEIMFGTGPGVGTLPQSATRMPELSVAPRSWTVETWDLNRDLAATHELWTECLPRRFHLPQGVLGSLLRREGYAMHYAVRDPDTRQLLGFCATYTTYPDSSSDRLVGSLAVLLVREGYRGRGIGESLHEMALKQLQRTRGVDRLQLGSTFPRLLYGVPSDMTASEDWFRRRGWEMDQRSPRRPPGISDWLLSFDEVPGKELSTAGLTFRPCPVTHFSQVLEAVDRDSIRKGNVGWYDQYAKLGNTMHLEDVILGLEGDIIVSVAIVYTPTSGSPILDDLPWARTLGSDVGGVTCVCIVDNNPEVVNSRDSIMVRLLDTCIKLLSHKGMKRMFLDGVRGGDEGFQSLGFRRWSRYKESWRRV</sequence>
<proteinExistence type="predicted"/>
<keyword evidence="3" id="KW-1185">Reference proteome</keyword>
<dbReference type="InterPro" id="IPR000182">
    <property type="entry name" value="GNAT_dom"/>
</dbReference>
<dbReference type="SUPFAM" id="SSF55729">
    <property type="entry name" value="Acyl-CoA N-acyltransferases (Nat)"/>
    <property type="match status" value="1"/>
</dbReference>
<dbReference type="Gene3D" id="3.40.630.30">
    <property type="match status" value="1"/>
</dbReference>
<dbReference type="GO" id="GO:0016747">
    <property type="term" value="F:acyltransferase activity, transferring groups other than amino-acyl groups"/>
    <property type="evidence" value="ECO:0007669"/>
    <property type="project" value="InterPro"/>
</dbReference>
<protein>
    <recommendedName>
        <fullName evidence="1">N-acetyltransferase domain-containing protein</fullName>
    </recommendedName>
</protein>
<dbReference type="CDD" id="cd04301">
    <property type="entry name" value="NAT_SF"/>
    <property type="match status" value="1"/>
</dbReference>
<dbReference type="GeneID" id="39581414"/>
<accession>A0A3N2Q923</accession>
<reference evidence="2 3" key="1">
    <citation type="journal article" date="2018" name="Mol. Ecol.">
        <title>The obligate alkalophilic soda-lake fungus Sodiomyces alkalinus has shifted to a protein diet.</title>
        <authorList>
            <person name="Grum-Grzhimaylo A.A."/>
            <person name="Falkoski D.L."/>
            <person name="van den Heuvel J."/>
            <person name="Valero-Jimenez C.A."/>
            <person name="Min B."/>
            <person name="Choi I.G."/>
            <person name="Lipzen A."/>
            <person name="Daum C.G."/>
            <person name="Aanen D.K."/>
            <person name="Tsang A."/>
            <person name="Henrissat B."/>
            <person name="Bilanenko E.N."/>
            <person name="de Vries R.P."/>
            <person name="van Kan J.A.L."/>
            <person name="Grigoriev I.V."/>
            <person name="Debets A.J.M."/>
        </authorList>
    </citation>
    <scope>NUCLEOTIDE SEQUENCE [LARGE SCALE GENOMIC DNA]</scope>
    <source>
        <strain evidence="2 3">F11</strain>
    </source>
</reference>
<dbReference type="EMBL" id="ML119051">
    <property type="protein sequence ID" value="ROT43226.1"/>
    <property type="molecule type" value="Genomic_DNA"/>
</dbReference>
<evidence type="ECO:0000313" key="3">
    <source>
        <dbReference type="Proteomes" id="UP000272025"/>
    </source>
</evidence>
<organism evidence="2 3">
    <name type="scientific">Sodiomyces alkalinus (strain CBS 110278 / VKM F-3762 / F11)</name>
    <name type="common">Alkaliphilic filamentous fungus</name>
    <dbReference type="NCBI Taxonomy" id="1314773"/>
    <lineage>
        <taxon>Eukaryota</taxon>
        <taxon>Fungi</taxon>
        <taxon>Dikarya</taxon>
        <taxon>Ascomycota</taxon>
        <taxon>Pezizomycotina</taxon>
        <taxon>Sordariomycetes</taxon>
        <taxon>Hypocreomycetidae</taxon>
        <taxon>Glomerellales</taxon>
        <taxon>Plectosphaerellaceae</taxon>
        <taxon>Sodiomyces</taxon>
    </lineage>
</organism>
<dbReference type="Pfam" id="PF00583">
    <property type="entry name" value="Acetyltransf_1"/>
    <property type="match status" value="1"/>
</dbReference>
<dbReference type="InterPro" id="IPR016181">
    <property type="entry name" value="Acyl_CoA_acyltransferase"/>
</dbReference>
<dbReference type="RefSeq" id="XP_028471032.1">
    <property type="nucleotide sequence ID" value="XM_028612936.1"/>
</dbReference>
<name>A0A3N2Q923_SODAK</name>
<evidence type="ECO:0000259" key="1">
    <source>
        <dbReference type="PROSITE" id="PS51186"/>
    </source>
</evidence>
<dbReference type="PROSITE" id="PS51186">
    <property type="entry name" value="GNAT"/>
    <property type="match status" value="1"/>
</dbReference>
<dbReference type="OrthoDB" id="47059at2759"/>